<dbReference type="InterPro" id="IPR016977">
    <property type="entry name" value="ComGF"/>
</dbReference>
<accession>A0A353UBZ3</accession>
<dbReference type="EMBL" id="CP044496">
    <property type="protein sequence ID" value="QFG51483.1"/>
    <property type="molecule type" value="Genomic_DNA"/>
</dbReference>
<organism evidence="3 4">
    <name type="scientific">Lactobacillus acetotolerans</name>
    <dbReference type="NCBI Taxonomy" id="1600"/>
    <lineage>
        <taxon>Bacteria</taxon>
        <taxon>Bacillati</taxon>
        <taxon>Bacillota</taxon>
        <taxon>Bacilli</taxon>
        <taxon>Lactobacillales</taxon>
        <taxon>Lactobacillaceae</taxon>
        <taxon>Lactobacillus</taxon>
    </lineage>
</organism>
<keyword evidence="2" id="KW-1133">Transmembrane helix</keyword>
<dbReference type="Pfam" id="PF15980">
    <property type="entry name" value="ComGF"/>
    <property type="match status" value="1"/>
</dbReference>
<evidence type="ECO:0000256" key="1">
    <source>
        <dbReference type="SAM" id="MobiDB-lite"/>
    </source>
</evidence>
<protein>
    <submittedName>
        <fullName evidence="3">Competence protein ComGF</fullName>
    </submittedName>
</protein>
<reference evidence="3 4" key="1">
    <citation type="submission" date="2019-09" db="EMBL/GenBank/DDBJ databases">
        <title>Genome sequencing of Lactobacillus acetotolerans.</title>
        <authorList>
            <person name="Kim K."/>
        </authorList>
    </citation>
    <scope>NUCLEOTIDE SEQUENCE [LARGE SCALE GENOMIC DNA]</scope>
    <source>
        <strain evidence="3 4">LA749</strain>
    </source>
</reference>
<feature type="compositionally biased region" description="Basic and acidic residues" evidence="1">
    <location>
        <begin position="159"/>
        <end position="200"/>
    </location>
</feature>
<dbReference type="Proteomes" id="UP000325393">
    <property type="component" value="Chromosome"/>
</dbReference>
<keyword evidence="2" id="KW-0812">Transmembrane</keyword>
<feature type="region of interest" description="Disordered" evidence="1">
    <location>
        <begin position="154"/>
        <end position="200"/>
    </location>
</feature>
<evidence type="ECO:0000313" key="3">
    <source>
        <dbReference type="EMBL" id="QFG51483.1"/>
    </source>
</evidence>
<gene>
    <name evidence="3" type="ORF">LA749_05540</name>
</gene>
<evidence type="ECO:0000256" key="2">
    <source>
        <dbReference type="SAM" id="Phobius"/>
    </source>
</evidence>
<name>A0A353UBZ3_9LACO</name>
<dbReference type="AlphaFoldDB" id="A0A353UBZ3"/>
<evidence type="ECO:0000313" key="4">
    <source>
        <dbReference type="Proteomes" id="UP000325393"/>
    </source>
</evidence>
<proteinExistence type="predicted"/>
<feature type="transmembrane region" description="Helical" evidence="2">
    <location>
        <begin position="20"/>
        <end position="39"/>
    </location>
</feature>
<keyword evidence="2" id="KW-0472">Membrane</keyword>
<dbReference type="OrthoDB" id="2318325at2"/>
<sequence>MAMFMIRMKKKNTTLKSRGFLLAEAIFSVFVTLIVVLILQNLLQSLKTANGADHHTDNIVFAYVQFNRFLQDDDTKYVYTLPSSSNFTKAAFVKVKKDGEKKTYNLSLYKNMVRSSTVNGGHMPLLLDVRAANFTTKDKQVKIDVTERDGRKSQLCFKLDPKPKEEKKNDKIKNKEKDSTKEESKDKKQNENDKRERITK</sequence>